<dbReference type="InterPro" id="IPR020598">
    <property type="entry name" value="rRNA_Ade_methylase_Trfase_N"/>
</dbReference>
<proteinExistence type="inferred from homology"/>
<evidence type="ECO:0000256" key="7">
    <source>
        <dbReference type="ARBA" id="ARBA00030809"/>
    </source>
</evidence>
<comment type="caution">
    <text evidence="10">The sequence shown here is derived from an EMBL/GenBank/DDBJ whole genome shotgun (WGS) entry which is preliminary data.</text>
</comment>
<dbReference type="PROSITE" id="PS51689">
    <property type="entry name" value="SAM_RNA_A_N6_MT"/>
    <property type="match status" value="1"/>
</dbReference>
<evidence type="ECO:0000256" key="8">
    <source>
        <dbReference type="PROSITE-ProRule" id="PRU01026"/>
    </source>
</evidence>
<evidence type="ECO:0000256" key="4">
    <source>
        <dbReference type="ARBA" id="ARBA00022691"/>
    </source>
</evidence>
<dbReference type="Gene3D" id="1.10.8.100">
    <property type="entry name" value="Ribosomal RNA adenine dimethylase-like, domain 2"/>
    <property type="match status" value="1"/>
</dbReference>
<dbReference type="GO" id="GO:0003723">
    <property type="term" value="F:RNA binding"/>
    <property type="evidence" value="ECO:0007669"/>
    <property type="project" value="UniProtKB-UniRule"/>
</dbReference>
<gene>
    <name evidence="10" type="ORF">CHM34_08165</name>
</gene>
<dbReference type="NCBIfam" id="NF000499">
    <property type="entry name" value="Erm23S_rRNA_broad"/>
    <property type="match status" value="1"/>
</dbReference>
<dbReference type="CDD" id="cd02440">
    <property type="entry name" value="AdoMet_MTases"/>
    <property type="match status" value="1"/>
</dbReference>
<dbReference type="InterPro" id="IPR020596">
    <property type="entry name" value="rRNA_Ade_Mease_Trfase_CS"/>
</dbReference>
<sequence>MHNKRMIHDLIRMAELHSDDLVVEIGAGTGLLTIPMAEKAGKVLAVEKDPFLIQKMQKKIRKGCNIRVIQQDFLRINLPKRPFCVVANIPYSITTPILKKLLDRPSTPVQKAVLVMEKGAAKRFTANPVRNPHILKWRIWFDIQMGRTIPPHCFSPPPRIDSAVLLVRKKEQPGIPPCHHARLMALAATGLKNPGLPLSRVFKGIFTSSQITRLARDLDIDRDMPVQFLNEQQWEHLFRIMMKYVPPFRWPKVKNRMHGN</sequence>
<comment type="similarity">
    <text evidence="8">Belongs to the class I-like SAM-binding methyltransferase superfamily. rRNA adenine N(6)-methyltransferase family.</text>
</comment>
<evidence type="ECO:0000313" key="10">
    <source>
        <dbReference type="EMBL" id="OYD08207.1"/>
    </source>
</evidence>
<keyword evidence="2 8" id="KW-0489">Methyltransferase</keyword>
<evidence type="ECO:0000259" key="9">
    <source>
        <dbReference type="SMART" id="SM00650"/>
    </source>
</evidence>
<organism evidence="10 11">
    <name type="scientific">Paludifilum halophilum</name>
    <dbReference type="NCBI Taxonomy" id="1642702"/>
    <lineage>
        <taxon>Bacteria</taxon>
        <taxon>Bacillati</taxon>
        <taxon>Bacillota</taxon>
        <taxon>Bacilli</taxon>
        <taxon>Bacillales</taxon>
        <taxon>Thermoactinomycetaceae</taxon>
        <taxon>Paludifilum</taxon>
    </lineage>
</organism>
<keyword evidence="5 8" id="KW-0694">RNA-binding</keyword>
<feature type="domain" description="Ribosomal RNA adenine methylase transferase N-terminal" evidence="9">
    <location>
        <begin position="6"/>
        <end position="171"/>
    </location>
</feature>
<evidence type="ECO:0000256" key="2">
    <source>
        <dbReference type="ARBA" id="ARBA00022603"/>
    </source>
</evidence>
<keyword evidence="11" id="KW-1185">Reference proteome</keyword>
<dbReference type="PANTHER" id="PTHR11727">
    <property type="entry name" value="DIMETHYLADENOSINE TRANSFERASE"/>
    <property type="match status" value="1"/>
</dbReference>
<keyword evidence="4 8" id="KW-0949">S-adenosyl-L-methionine</keyword>
<evidence type="ECO:0000256" key="6">
    <source>
        <dbReference type="ARBA" id="ARBA00029941"/>
    </source>
</evidence>
<feature type="binding site" evidence="8">
    <location>
        <position position="47"/>
    </location>
    <ligand>
        <name>S-adenosyl-L-methionine</name>
        <dbReference type="ChEBI" id="CHEBI:59789"/>
    </ligand>
</feature>
<feature type="binding site" evidence="8">
    <location>
        <position position="1"/>
    </location>
    <ligand>
        <name>S-adenosyl-L-methionine</name>
        <dbReference type="ChEBI" id="CHEBI:59789"/>
    </ligand>
</feature>
<protein>
    <recommendedName>
        <fullName evidence="1">rRNA adenine N-6-methyltransferase</fullName>
    </recommendedName>
    <alternativeName>
        <fullName evidence="7">Erythromycin resistance protein</fullName>
    </alternativeName>
    <alternativeName>
        <fullName evidence="6">Macrolide-lincosamide-streptogramin B resistance protein</fullName>
    </alternativeName>
</protein>
<dbReference type="EMBL" id="NOWF01000004">
    <property type="protein sequence ID" value="OYD08207.1"/>
    <property type="molecule type" value="Genomic_DNA"/>
</dbReference>
<dbReference type="PROSITE" id="PS01131">
    <property type="entry name" value="RRNA_A_DIMETH"/>
    <property type="match status" value="1"/>
</dbReference>
<evidence type="ECO:0000256" key="5">
    <source>
        <dbReference type="ARBA" id="ARBA00022884"/>
    </source>
</evidence>
<dbReference type="PANTHER" id="PTHR11727:SF7">
    <property type="entry name" value="DIMETHYLADENOSINE TRANSFERASE-RELATED"/>
    <property type="match status" value="1"/>
</dbReference>
<evidence type="ECO:0000256" key="1">
    <source>
        <dbReference type="ARBA" id="ARBA00016505"/>
    </source>
</evidence>
<feature type="binding site" evidence="8">
    <location>
        <position position="26"/>
    </location>
    <ligand>
        <name>S-adenosyl-L-methionine</name>
        <dbReference type="ChEBI" id="CHEBI:59789"/>
    </ligand>
</feature>
<feature type="binding site" evidence="8">
    <location>
        <position position="72"/>
    </location>
    <ligand>
        <name>S-adenosyl-L-methionine</name>
        <dbReference type="ChEBI" id="CHEBI:59789"/>
    </ligand>
</feature>
<dbReference type="Proteomes" id="UP000215459">
    <property type="component" value="Unassembled WGS sequence"/>
</dbReference>
<dbReference type="InterPro" id="IPR023165">
    <property type="entry name" value="rRNA_Ade_diMease-like_C"/>
</dbReference>
<evidence type="ECO:0000256" key="3">
    <source>
        <dbReference type="ARBA" id="ARBA00022679"/>
    </source>
</evidence>
<dbReference type="GO" id="GO:0000179">
    <property type="term" value="F:rRNA (adenine-N6,N6-)-dimethyltransferase activity"/>
    <property type="evidence" value="ECO:0007669"/>
    <property type="project" value="UniProtKB-UniRule"/>
</dbReference>
<evidence type="ECO:0000313" key="11">
    <source>
        <dbReference type="Proteomes" id="UP000215459"/>
    </source>
</evidence>
<reference evidence="10 11" key="1">
    <citation type="submission" date="2017-07" db="EMBL/GenBank/DDBJ databases">
        <title>The genome sequence of Paludifilum halophilum highlights mechanisms for microbial adaptation to high salt environemnts.</title>
        <authorList>
            <person name="Belbahri L."/>
        </authorList>
    </citation>
    <scope>NUCLEOTIDE SEQUENCE [LARGE SCALE GENOMIC DNA]</scope>
    <source>
        <strain evidence="10 11">DSM 102817</strain>
    </source>
</reference>
<keyword evidence="3 8" id="KW-0808">Transferase</keyword>
<accession>A0A235B8M0</accession>
<dbReference type="Gene3D" id="3.40.50.150">
    <property type="entry name" value="Vaccinia Virus protein VP39"/>
    <property type="match status" value="1"/>
</dbReference>
<comment type="caution">
    <text evidence="8">Lacks conserved residue(s) required for the propagation of feature annotation.</text>
</comment>
<dbReference type="Pfam" id="PF00398">
    <property type="entry name" value="RrnaAD"/>
    <property type="match status" value="1"/>
</dbReference>
<dbReference type="SMART" id="SM00650">
    <property type="entry name" value="rADc"/>
    <property type="match status" value="1"/>
</dbReference>
<dbReference type="InterPro" id="IPR001737">
    <property type="entry name" value="KsgA/Erm"/>
</dbReference>
<dbReference type="SUPFAM" id="SSF53335">
    <property type="entry name" value="S-adenosyl-L-methionine-dependent methyltransferases"/>
    <property type="match status" value="1"/>
</dbReference>
<dbReference type="InterPro" id="IPR029063">
    <property type="entry name" value="SAM-dependent_MTases_sf"/>
</dbReference>
<feature type="binding site" evidence="8">
    <location>
        <position position="88"/>
    </location>
    <ligand>
        <name>S-adenosyl-L-methionine</name>
        <dbReference type="ChEBI" id="CHEBI:59789"/>
    </ligand>
</feature>
<dbReference type="OrthoDB" id="9786598at2"/>
<dbReference type="AlphaFoldDB" id="A0A235B8M0"/>
<name>A0A235B8M0_9BACL</name>